<organism evidence="2 3">
    <name type="scientific">Plantimonas leprariae</name>
    <dbReference type="NCBI Taxonomy" id="2615207"/>
    <lineage>
        <taxon>Bacteria</taxon>
        <taxon>Pseudomonadati</taxon>
        <taxon>Pseudomonadota</taxon>
        <taxon>Alphaproteobacteria</taxon>
        <taxon>Hyphomicrobiales</taxon>
        <taxon>Aurantimonadaceae</taxon>
        <taxon>Plantimonas</taxon>
    </lineage>
</organism>
<keyword evidence="3" id="KW-1185">Reference proteome</keyword>
<dbReference type="EMBL" id="VZDO01000002">
    <property type="protein sequence ID" value="KAB0681902.1"/>
    <property type="molecule type" value="Genomic_DNA"/>
</dbReference>
<gene>
    <name evidence="2" type="ORF">F6X38_03530</name>
</gene>
<dbReference type="AlphaFoldDB" id="A0A7V7U1F8"/>
<evidence type="ECO:0000256" key="1">
    <source>
        <dbReference type="SAM" id="MobiDB-lite"/>
    </source>
</evidence>
<proteinExistence type="predicted"/>
<evidence type="ECO:0000313" key="2">
    <source>
        <dbReference type="EMBL" id="KAB0681902.1"/>
    </source>
</evidence>
<feature type="region of interest" description="Disordered" evidence="1">
    <location>
        <begin position="90"/>
        <end position="109"/>
    </location>
</feature>
<evidence type="ECO:0000313" key="3">
    <source>
        <dbReference type="Proteomes" id="UP000432089"/>
    </source>
</evidence>
<reference evidence="2 3" key="1">
    <citation type="submission" date="2019-09" db="EMBL/GenBank/DDBJ databases">
        <title>YIM 132180 draft genome.</title>
        <authorList>
            <person name="Zhang K."/>
        </authorList>
    </citation>
    <scope>NUCLEOTIDE SEQUENCE [LARGE SCALE GENOMIC DNA]</scope>
    <source>
        <strain evidence="2 3">YIM 132180</strain>
    </source>
</reference>
<sequence length="109" mass="11658">MQEGKPASPAFVFLAVVNDLLAVIAETANRKVCEARVSSYSNHTPSVPASRSDEETVAALVAMLSGMGIDRARIDAMITKTSRPDKIVRNVPKAGNLNDDGSRSARRFA</sequence>
<dbReference type="Proteomes" id="UP000432089">
    <property type="component" value="Unassembled WGS sequence"/>
</dbReference>
<protein>
    <submittedName>
        <fullName evidence="2">Uncharacterized protein</fullName>
    </submittedName>
</protein>
<dbReference type="RefSeq" id="WP_150968162.1">
    <property type="nucleotide sequence ID" value="NZ_VZDO01000002.1"/>
</dbReference>
<name>A0A7V7U1F8_9HYPH</name>
<accession>A0A7V7U1F8</accession>
<comment type="caution">
    <text evidence="2">The sequence shown here is derived from an EMBL/GenBank/DDBJ whole genome shotgun (WGS) entry which is preliminary data.</text>
</comment>